<feature type="transmembrane region" description="Helical" evidence="1">
    <location>
        <begin position="154"/>
        <end position="181"/>
    </location>
</feature>
<dbReference type="EMBL" id="LGTC01000001">
    <property type="protein sequence ID" value="KNY28248.1"/>
    <property type="molecule type" value="Genomic_DNA"/>
</dbReference>
<sequence length="188" mass="20377">MLYLVVIVLGVVLGVLAKGRVSNILNLKFEKLWLLLIVVCIQTAIRLLALRGLIDAGRYSFVTQGAAFTLLMVVLWYNRRLFGVVVIGVGTLSNILVMMLNGGLMPVSSELLKKIGDLSGSLELMKNGSDGKHILINEATKLPLLSDIIEMPPFLGWLMPIVSIGDLIVAVGIFLLVFLAVRSSSSQS</sequence>
<evidence type="ECO:0008006" key="4">
    <source>
        <dbReference type="Google" id="ProtNLM"/>
    </source>
</evidence>
<dbReference type="eggNOG" id="ENOG5030JTI">
    <property type="taxonomic scope" value="Bacteria"/>
</dbReference>
<evidence type="ECO:0000313" key="2">
    <source>
        <dbReference type="EMBL" id="KNY28248.1"/>
    </source>
</evidence>
<organism evidence="2 3">
    <name type="scientific">Pseudobacteroides cellulosolvens ATCC 35603 = DSM 2933</name>
    <dbReference type="NCBI Taxonomy" id="398512"/>
    <lineage>
        <taxon>Bacteria</taxon>
        <taxon>Bacillati</taxon>
        <taxon>Bacillota</taxon>
        <taxon>Clostridia</taxon>
        <taxon>Eubacteriales</taxon>
        <taxon>Oscillospiraceae</taxon>
        <taxon>Pseudobacteroides</taxon>
    </lineage>
</organism>
<dbReference type="RefSeq" id="WP_036944622.1">
    <property type="nucleotide sequence ID" value="NZ_JQKC01000033.1"/>
</dbReference>
<keyword evidence="1" id="KW-0472">Membrane</keyword>
<reference evidence="3" key="1">
    <citation type="submission" date="2015-07" db="EMBL/GenBank/DDBJ databases">
        <title>Near-Complete Genome Sequence of the Cellulolytic Bacterium Bacteroides (Pseudobacteroides) cellulosolvens ATCC 35603.</title>
        <authorList>
            <person name="Dassa B."/>
            <person name="Utturkar S.M."/>
            <person name="Klingeman D.M."/>
            <person name="Hurt R.A."/>
            <person name="Keller M."/>
            <person name="Xu J."/>
            <person name="Reddy Y.H.K."/>
            <person name="Borovok I."/>
            <person name="Grinberg I.R."/>
            <person name="Lamed R."/>
            <person name="Zhivin O."/>
            <person name="Bayer E.A."/>
            <person name="Brown S.D."/>
        </authorList>
    </citation>
    <scope>NUCLEOTIDE SEQUENCE [LARGE SCALE GENOMIC DNA]</scope>
    <source>
        <strain evidence="3">DSM 2933</strain>
    </source>
</reference>
<keyword evidence="1" id="KW-1133">Transmembrane helix</keyword>
<feature type="transmembrane region" description="Helical" evidence="1">
    <location>
        <begin position="33"/>
        <end position="54"/>
    </location>
</feature>
<name>A0A0L6JR48_9FIRM</name>
<comment type="caution">
    <text evidence="2">The sequence shown here is derived from an EMBL/GenBank/DDBJ whole genome shotgun (WGS) entry which is preliminary data.</text>
</comment>
<keyword evidence="1" id="KW-0812">Transmembrane</keyword>
<dbReference type="STRING" id="398512.Bccel_3522"/>
<evidence type="ECO:0000256" key="1">
    <source>
        <dbReference type="SAM" id="Phobius"/>
    </source>
</evidence>
<dbReference type="InterPro" id="IPR035168">
    <property type="entry name" value="DUF5317"/>
</dbReference>
<dbReference type="OrthoDB" id="37447at2"/>
<dbReference type="AlphaFoldDB" id="A0A0L6JR48"/>
<evidence type="ECO:0000313" key="3">
    <source>
        <dbReference type="Proteomes" id="UP000036923"/>
    </source>
</evidence>
<dbReference type="Proteomes" id="UP000036923">
    <property type="component" value="Unassembled WGS sequence"/>
</dbReference>
<gene>
    <name evidence="2" type="ORF">Bccel_3522</name>
</gene>
<accession>A0A0L6JR48</accession>
<proteinExistence type="predicted"/>
<keyword evidence="3" id="KW-1185">Reference proteome</keyword>
<dbReference type="Pfam" id="PF17248">
    <property type="entry name" value="DUF5317"/>
    <property type="match status" value="1"/>
</dbReference>
<feature type="transmembrane region" description="Helical" evidence="1">
    <location>
        <begin position="61"/>
        <end position="78"/>
    </location>
</feature>
<protein>
    <recommendedName>
        <fullName evidence="4">DUF5317 domain-containing protein</fullName>
    </recommendedName>
</protein>
<feature type="transmembrane region" description="Helical" evidence="1">
    <location>
        <begin position="84"/>
        <end position="104"/>
    </location>
</feature>